<dbReference type="InterPro" id="IPR018376">
    <property type="entry name" value="Enoyl-CoA_hyd/isom_CS"/>
</dbReference>
<protein>
    <submittedName>
        <fullName evidence="3">Enoyl-CoA hydratase</fullName>
    </submittedName>
</protein>
<reference evidence="3" key="1">
    <citation type="submission" date="2016-01" db="EMBL/GenBank/DDBJ databases">
        <authorList>
            <person name="Peeters C."/>
        </authorList>
    </citation>
    <scope>NUCLEOTIDE SEQUENCE [LARGE SCALE GENOMIC DNA]</scope>
    <source>
        <strain evidence="3">LMG 29323</strain>
    </source>
</reference>
<dbReference type="Proteomes" id="UP000054911">
    <property type="component" value="Unassembled WGS sequence"/>
</dbReference>
<name>A0A158C479_9BURK</name>
<comment type="caution">
    <text evidence="3">The sequence shown here is derived from an EMBL/GenBank/DDBJ whole genome shotgun (WGS) entry which is preliminary data.</text>
</comment>
<dbReference type="InterPro" id="IPR029045">
    <property type="entry name" value="ClpP/crotonase-like_dom_sf"/>
</dbReference>
<organism evidence="3 4">
    <name type="scientific">Caballeronia pedi</name>
    <dbReference type="NCBI Taxonomy" id="1777141"/>
    <lineage>
        <taxon>Bacteria</taxon>
        <taxon>Pseudomonadati</taxon>
        <taxon>Pseudomonadota</taxon>
        <taxon>Betaproteobacteria</taxon>
        <taxon>Burkholderiales</taxon>
        <taxon>Burkholderiaceae</taxon>
        <taxon>Caballeronia</taxon>
    </lineage>
</organism>
<proteinExistence type="inferred from homology"/>
<dbReference type="PROSITE" id="PS00166">
    <property type="entry name" value="ENOYL_COA_HYDRATASE"/>
    <property type="match status" value="1"/>
</dbReference>
<evidence type="ECO:0000313" key="4">
    <source>
        <dbReference type="Proteomes" id="UP000054911"/>
    </source>
</evidence>
<sequence length="271" mass="30122">MSEFTTLKYEVKDSIAIVTLNRPERLNALGKKSLQEINAVMDRAEADQGVRAIVVVGEGKAFSSGFDLKEQMEARPEGAAVWREILDRDFDTTMRFWDCPKPTIAAVHGACLAGAFEIVLACDITVAARSAIFGEPELKFGAGIVTMLLPWMTNPKQAKEIILTGLDHVTAEKGAELGFVNRVVEDGEHLNEALRIARTMCVIDPNLVRETKRAINHSFEARGMKETLKHALDIDHAVETAVSPDKKAFMEVARAQGMREAIRWRDRRFEG</sequence>
<dbReference type="GO" id="GO:0003824">
    <property type="term" value="F:catalytic activity"/>
    <property type="evidence" value="ECO:0007669"/>
    <property type="project" value="InterPro"/>
</dbReference>
<dbReference type="EMBL" id="FCOE02000016">
    <property type="protein sequence ID" value="SAK77155.1"/>
    <property type="molecule type" value="Genomic_DNA"/>
</dbReference>
<keyword evidence="4" id="KW-1185">Reference proteome</keyword>
<dbReference type="OrthoDB" id="9807606at2"/>
<accession>A0A158C479</accession>
<dbReference type="PANTHER" id="PTHR43802">
    <property type="entry name" value="ENOYL-COA HYDRATASE"/>
    <property type="match status" value="1"/>
</dbReference>
<dbReference type="Gene3D" id="3.90.226.10">
    <property type="entry name" value="2-enoyl-CoA Hydratase, Chain A, domain 1"/>
    <property type="match status" value="1"/>
</dbReference>
<evidence type="ECO:0000256" key="2">
    <source>
        <dbReference type="RuleBase" id="RU003707"/>
    </source>
</evidence>
<evidence type="ECO:0000313" key="3">
    <source>
        <dbReference type="EMBL" id="SAK77155.1"/>
    </source>
</evidence>
<dbReference type="PANTHER" id="PTHR43802:SF1">
    <property type="entry name" value="IP11341P-RELATED"/>
    <property type="match status" value="1"/>
</dbReference>
<dbReference type="InterPro" id="IPR001753">
    <property type="entry name" value="Enoyl-CoA_hydra/iso"/>
</dbReference>
<comment type="similarity">
    <text evidence="1 2">Belongs to the enoyl-CoA hydratase/isomerase family.</text>
</comment>
<dbReference type="CDD" id="cd06558">
    <property type="entry name" value="crotonase-like"/>
    <property type="match status" value="1"/>
</dbReference>
<evidence type="ECO:0000256" key="1">
    <source>
        <dbReference type="ARBA" id="ARBA00005254"/>
    </source>
</evidence>
<dbReference type="RefSeq" id="WP_061176952.1">
    <property type="nucleotide sequence ID" value="NZ_FCOE02000016.1"/>
</dbReference>
<dbReference type="STRING" id="1777141.AWB80_04574"/>
<dbReference type="Pfam" id="PF00378">
    <property type="entry name" value="ECH_1"/>
    <property type="match status" value="1"/>
</dbReference>
<gene>
    <name evidence="3" type="ORF">AWB80_04574</name>
</gene>
<dbReference type="SUPFAM" id="SSF52096">
    <property type="entry name" value="ClpP/crotonase"/>
    <property type="match status" value="1"/>
</dbReference>
<dbReference type="AlphaFoldDB" id="A0A158C479"/>